<dbReference type="eggNOG" id="COG1141">
    <property type="taxonomic scope" value="Bacteria"/>
</dbReference>
<keyword evidence="2 8" id="KW-0813">Transport</keyword>
<evidence type="ECO:0000313" key="10">
    <source>
        <dbReference type="Proteomes" id="UP000004691"/>
    </source>
</evidence>
<keyword evidence="10" id="KW-1185">Reference proteome</keyword>
<evidence type="ECO:0000256" key="6">
    <source>
        <dbReference type="ARBA" id="ARBA00023014"/>
    </source>
</evidence>
<organism evidence="9 10">
    <name type="scientific">Saccharomonospora xinjiangensis XJ-54</name>
    <dbReference type="NCBI Taxonomy" id="882086"/>
    <lineage>
        <taxon>Bacteria</taxon>
        <taxon>Bacillati</taxon>
        <taxon>Actinomycetota</taxon>
        <taxon>Actinomycetes</taxon>
        <taxon>Pseudonocardiales</taxon>
        <taxon>Pseudonocardiaceae</taxon>
        <taxon>Saccharomonospora</taxon>
    </lineage>
</organism>
<dbReference type="RefSeq" id="WP_006236436.1">
    <property type="nucleotide sequence ID" value="NZ_JH636049.1"/>
</dbReference>
<dbReference type="InterPro" id="IPR001080">
    <property type="entry name" value="3Fe4S_ferredoxin"/>
</dbReference>
<dbReference type="EMBL" id="JH636049">
    <property type="protein sequence ID" value="EID52346.1"/>
    <property type="molecule type" value="Genomic_DNA"/>
</dbReference>
<evidence type="ECO:0000256" key="4">
    <source>
        <dbReference type="ARBA" id="ARBA00022982"/>
    </source>
</evidence>
<dbReference type="GO" id="GO:0051538">
    <property type="term" value="F:3 iron, 4 sulfur cluster binding"/>
    <property type="evidence" value="ECO:0007669"/>
    <property type="project" value="UniProtKB-KW"/>
</dbReference>
<evidence type="ECO:0000256" key="8">
    <source>
        <dbReference type="RuleBase" id="RU368020"/>
    </source>
</evidence>
<reference evidence="9 10" key="1">
    <citation type="submission" date="2012-01" db="EMBL/GenBank/DDBJ databases">
        <title>Improved High-Quality Draft sequence of Saccharomonospora xinjiangensis XJ-54.</title>
        <authorList>
            <consortium name="US DOE Joint Genome Institute"/>
            <person name="Lucas S."/>
            <person name="Han J."/>
            <person name="Lapidus A."/>
            <person name="Cheng J.-F."/>
            <person name="Goodwin L."/>
            <person name="Pitluck S."/>
            <person name="Peters L."/>
            <person name="Mikhailova N."/>
            <person name="Teshima H."/>
            <person name="Detter J.C."/>
            <person name="Han C."/>
            <person name="Tapia R."/>
            <person name="Land M."/>
            <person name="Hauser L."/>
            <person name="Kyrpides N."/>
            <person name="Ivanova N."/>
            <person name="Pagani I."/>
            <person name="Brambilla E.-M."/>
            <person name="Klenk H.-P."/>
            <person name="Woyke T."/>
        </authorList>
    </citation>
    <scope>NUCLEOTIDE SEQUENCE [LARGE SCALE GENOMIC DNA]</scope>
    <source>
        <strain evidence="9 10">XJ-54</strain>
    </source>
</reference>
<dbReference type="PANTHER" id="PTHR36923:SF3">
    <property type="entry name" value="FERREDOXIN"/>
    <property type="match status" value="1"/>
</dbReference>
<accession>I0UWU3</accession>
<keyword evidence="3 8" id="KW-0479">Metal-binding</keyword>
<protein>
    <recommendedName>
        <fullName evidence="8">Ferredoxin</fullName>
    </recommendedName>
</protein>
<dbReference type="Pfam" id="PF13459">
    <property type="entry name" value="Fer4_15"/>
    <property type="match status" value="1"/>
</dbReference>
<evidence type="ECO:0000256" key="7">
    <source>
        <dbReference type="ARBA" id="ARBA00023291"/>
    </source>
</evidence>
<dbReference type="STRING" id="882086.SacxiDRAFT_0061"/>
<keyword evidence="5 8" id="KW-0408">Iron</keyword>
<keyword evidence="7" id="KW-0003">3Fe-4S</keyword>
<gene>
    <name evidence="9" type="ORF">SacxiDRAFT_0061</name>
</gene>
<dbReference type="HOGENOM" id="CLU_139698_6_0_11"/>
<proteinExistence type="predicted"/>
<keyword evidence="6 8" id="KW-0411">Iron-sulfur</keyword>
<dbReference type="Gene3D" id="3.30.70.20">
    <property type="match status" value="1"/>
</dbReference>
<dbReference type="PANTHER" id="PTHR36923">
    <property type="entry name" value="FERREDOXIN"/>
    <property type="match status" value="1"/>
</dbReference>
<evidence type="ECO:0000256" key="3">
    <source>
        <dbReference type="ARBA" id="ARBA00022723"/>
    </source>
</evidence>
<keyword evidence="4 8" id="KW-0249">Electron transport</keyword>
<dbReference type="InterPro" id="IPR051269">
    <property type="entry name" value="Fe-S_cluster_ET"/>
</dbReference>
<comment type="cofactor">
    <cofactor evidence="1">
        <name>[3Fe-4S] cluster</name>
        <dbReference type="ChEBI" id="CHEBI:21137"/>
    </cofactor>
</comment>
<name>I0UWU3_9PSEU</name>
<sequence>MSADAAGPHVHADREVCTGSGKCVLIAPEIFDQDDDGLVLLLDPEPDPRLHDAAKEAVALCPVRALRIA</sequence>
<dbReference type="Proteomes" id="UP000004691">
    <property type="component" value="Unassembled WGS sequence"/>
</dbReference>
<evidence type="ECO:0000256" key="1">
    <source>
        <dbReference type="ARBA" id="ARBA00001927"/>
    </source>
</evidence>
<evidence type="ECO:0000256" key="2">
    <source>
        <dbReference type="ARBA" id="ARBA00022448"/>
    </source>
</evidence>
<evidence type="ECO:0000256" key="5">
    <source>
        <dbReference type="ARBA" id="ARBA00023004"/>
    </source>
</evidence>
<dbReference type="SUPFAM" id="SSF54862">
    <property type="entry name" value="4Fe-4S ferredoxins"/>
    <property type="match status" value="1"/>
</dbReference>
<comment type="function">
    <text evidence="8">Ferredoxins are iron-sulfur proteins that transfer electrons in a wide variety of metabolic reactions.</text>
</comment>
<evidence type="ECO:0000313" key="9">
    <source>
        <dbReference type="EMBL" id="EID52346.1"/>
    </source>
</evidence>
<dbReference type="GO" id="GO:0005506">
    <property type="term" value="F:iron ion binding"/>
    <property type="evidence" value="ECO:0007669"/>
    <property type="project" value="UniProtKB-UniRule"/>
</dbReference>
<dbReference type="PRINTS" id="PR00352">
    <property type="entry name" value="3FE4SFRDOXIN"/>
</dbReference>
<dbReference type="GO" id="GO:0009055">
    <property type="term" value="F:electron transfer activity"/>
    <property type="evidence" value="ECO:0007669"/>
    <property type="project" value="UniProtKB-UniRule"/>
</dbReference>
<dbReference type="AlphaFoldDB" id="I0UWU3"/>